<feature type="transmembrane region" description="Helical" evidence="6">
    <location>
        <begin position="84"/>
        <end position="104"/>
    </location>
</feature>
<feature type="transmembrane region" description="Helical" evidence="6">
    <location>
        <begin position="227"/>
        <end position="253"/>
    </location>
</feature>
<protein>
    <submittedName>
        <fullName evidence="7">Membrane protein</fullName>
    </submittedName>
</protein>
<name>A0ABS2PH81_9BACL</name>
<evidence type="ECO:0000256" key="3">
    <source>
        <dbReference type="ARBA" id="ARBA00022692"/>
    </source>
</evidence>
<dbReference type="EMBL" id="JAFBEC010000017">
    <property type="protein sequence ID" value="MBM7634800.1"/>
    <property type="molecule type" value="Genomic_DNA"/>
</dbReference>
<evidence type="ECO:0000256" key="1">
    <source>
        <dbReference type="ARBA" id="ARBA00004651"/>
    </source>
</evidence>
<dbReference type="PANTHER" id="PTHR30213:SF0">
    <property type="entry name" value="UPF0761 MEMBRANE PROTEIN YIHY"/>
    <property type="match status" value="1"/>
</dbReference>
<keyword evidence="3 6" id="KW-0812">Transmembrane</keyword>
<feature type="transmembrane region" description="Helical" evidence="6">
    <location>
        <begin position="124"/>
        <end position="146"/>
    </location>
</feature>
<keyword evidence="2" id="KW-1003">Cell membrane</keyword>
<feature type="transmembrane region" description="Helical" evidence="6">
    <location>
        <begin position="25"/>
        <end position="46"/>
    </location>
</feature>
<keyword evidence="5 6" id="KW-0472">Membrane</keyword>
<evidence type="ECO:0000256" key="4">
    <source>
        <dbReference type="ARBA" id="ARBA00022989"/>
    </source>
</evidence>
<evidence type="ECO:0000313" key="8">
    <source>
        <dbReference type="Proteomes" id="UP000741863"/>
    </source>
</evidence>
<keyword evidence="8" id="KW-1185">Reference proteome</keyword>
<keyword evidence="4 6" id="KW-1133">Transmembrane helix</keyword>
<comment type="subcellular location">
    <subcellularLocation>
        <location evidence="1">Cell membrane</location>
        <topology evidence="1">Multi-pass membrane protein</topology>
    </subcellularLocation>
</comment>
<evidence type="ECO:0000256" key="2">
    <source>
        <dbReference type="ARBA" id="ARBA00022475"/>
    </source>
</evidence>
<gene>
    <name evidence="7" type="ORF">JOD17_003926</name>
</gene>
<dbReference type="Pfam" id="PF03631">
    <property type="entry name" value="Virul_fac_BrkB"/>
    <property type="match status" value="1"/>
</dbReference>
<dbReference type="PANTHER" id="PTHR30213">
    <property type="entry name" value="INNER MEMBRANE PROTEIN YHJD"/>
    <property type="match status" value="1"/>
</dbReference>
<evidence type="ECO:0000256" key="5">
    <source>
        <dbReference type="ARBA" id="ARBA00023136"/>
    </source>
</evidence>
<dbReference type="InterPro" id="IPR017039">
    <property type="entry name" value="Virul_fac_BrkB"/>
</dbReference>
<proteinExistence type="predicted"/>
<accession>A0ABS2PH81</accession>
<feature type="transmembrane region" description="Helical" evidence="6">
    <location>
        <begin position="201"/>
        <end position="221"/>
    </location>
</feature>
<organism evidence="7 8">
    <name type="scientific">Geomicrobium sediminis</name>
    <dbReference type="NCBI Taxonomy" id="1347788"/>
    <lineage>
        <taxon>Bacteria</taxon>
        <taxon>Bacillati</taxon>
        <taxon>Bacillota</taxon>
        <taxon>Bacilli</taxon>
        <taxon>Bacillales</taxon>
        <taxon>Geomicrobium</taxon>
    </lineage>
</organism>
<feature type="transmembrane region" description="Helical" evidence="6">
    <location>
        <begin position="166"/>
        <end position="189"/>
    </location>
</feature>
<dbReference type="RefSeq" id="WP_204699564.1">
    <property type="nucleotide sequence ID" value="NZ_JAFBEC010000017.1"/>
</dbReference>
<dbReference type="NCBIfam" id="TIGR00765">
    <property type="entry name" value="yihY_not_rbn"/>
    <property type="match status" value="1"/>
</dbReference>
<dbReference type="PIRSF" id="PIRSF035875">
    <property type="entry name" value="RNase_BN"/>
    <property type="match status" value="1"/>
</dbReference>
<evidence type="ECO:0000256" key="6">
    <source>
        <dbReference type="SAM" id="Phobius"/>
    </source>
</evidence>
<reference evidence="7 8" key="1">
    <citation type="submission" date="2021-01" db="EMBL/GenBank/DDBJ databases">
        <title>Genomic Encyclopedia of Type Strains, Phase IV (KMG-IV): sequencing the most valuable type-strain genomes for metagenomic binning, comparative biology and taxonomic classification.</title>
        <authorList>
            <person name="Goeker M."/>
        </authorList>
    </citation>
    <scope>NUCLEOTIDE SEQUENCE [LARGE SCALE GENOMIC DNA]</scope>
    <source>
        <strain evidence="7 8">DSM 25540</strain>
    </source>
</reference>
<sequence length="271" mass="30461">MLKLIVAMVKTTWEQRLFDVAAQMAYYFLLAFFPLLIVILNIISFFPVGTAELLELISPYIPDQIYSFIQSTLNDIFTDQRANVLSISSIATVWLTFLGSFAVIRAVNKAYQLPHPSLKRMVGVGSILVVSFLTALLVSLLFPIFGEPIGEFIFSTLGVESWLAPFWSVVRWSISVLVIGIVLIILYTIVPSKRISWRDTWPGALFATIGWQIASLGFSFYNQYNDYSIIYGSLGTIIGLMVWFFLTGLMILLGAQLNALRINVHKHEGET</sequence>
<evidence type="ECO:0000313" key="7">
    <source>
        <dbReference type="EMBL" id="MBM7634800.1"/>
    </source>
</evidence>
<comment type="caution">
    <text evidence="7">The sequence shown here is derived from an EMBL/GenBank/DDBJ whole genome shotgun (WGS) entry which is preliminary data.</text>
</comment>
<dbReference type="Proteomes" id="UP000741863">
    <property type="component" value="Unassembled WGS sequence"/>
</dbReference>